<evidence type="ECO:0000313" key="3">
    <source>
        <dbReference type="Proteomes" id="UP000183376"/>
    </source>
</evidence>
<feature type="transmembrane region" description="Helical" evidence="1">
    <location>
        <begin position="6"/>
        <end position="25"/>
    </location>
</feature>
<proteinExistence type="predicted"/>
<dbReference type="eggNOG" id="ENOG50336S8">
    <property type="taxonomic scope" value="Bacteria"/>
</dbReference>
<evidence type="ECO:0000256" key="1">
    <source>
        <dbReference type="SAM" id="Phobius"/>
    </source>
</evidence>
<protein>
    <submittedName>
        <fullName evidence="2">Uncharacterized protein</fullName>
    </submittedName>
</protein>
<keyword evidence="1" id="KW-1133">Transmembrane helix</keyword>
<evidence type="ECO:0000313" key="2">
    <source>
        <dbReference type="EMBL" id="SDM96925.1"/>
    </source>
</evidence>
<keyword evidence="3" id="KW-1185">Reference proteome</keyword>
<dbReference type="STRING" id="211114.SAMN04489726_4249"/>
<feature type="transmembrane region" description="Helical" evidence="1">
    <location>
        <begin position="75"/>
        <end position="95"/>
    </location>
</feature>
<dbReference type="AlphaFoldDB" id="A0A1G9XL52"/>
<accession>A0A1G9XL52</accession>
<reference evidence="2 3" key="1">
    <citation type="submission" date="2016-10" db="EMBL/GenBank/DDBJ databases">
        <authorList>
            <person name="de Groot N.N."/>
        </authorList>
    </citation>
    <scope>NUCLEOTIDE SEQUENCE [LARGE SCALE GENOMIC DNA]</scope>
    <source>
        <strain evidence="2 3">DSM 44149</strain>
    </source>
</reference>
<feature type="transmembrane region" description="Helical" evidence="1">
    <location>
        <begin position="116"/>
        <end position="140"/>
    </location>
</feature>
<keyword evidence="1" id="KW-0472">Membrane</keyword>
<organism evidence="2 3">
    <name type="scientific">Allokutzneria albata</name>
    <name type="common">Kibdelosporangium albatum</name>
    <dbReference type="NCBI Taxonomy" id="211114"/>
    <lineage>
        <taxon>Bacteria</taxon>
        <taxon>Bacillati</taxon>
        <taxon>Actinomycetota</taxon>
        <taxon>Actinomycetes</taxon>
        <taxon>Pseudonocardiales</taxon>
        <taxon>Pseudonocardiaceae</taxon>
        <taxon>Allokutzneria</taxon>
    </lineage>
</organism>
<keyword evidence="1" id="KW-0812">Transmembrane</keyword>
<feature type="transmembrane region" description="Helical" evidence="1">
    <location>
        <begin position="246"/>
        <end position="264"/>
    </location>
</feature>
<sequence>MKTRLIIGYAAVLCALPYLALKVLWLSGSGIGFSDPAVLREPSMLALNALTAAMDAVAVVVALVLTHSWGMRLPAWSVVFPMWIATGLLGPIAIATPVAALTEGDVSPGAGPVQPWVYTVVYSGFSLQGVLLAIAFVLYARARWTPLFVAGQQPPSPTEGLQIVLVNLGTVLALGVAVVDLNAFALAAAIGMQMLARGRNGWGPLAAAWLGSGAMFSLGLWSLVVVLGGTPLGGSGLPVLDAFTELAKVLGGAVLGTVLLFLMTERTRSVASA</sequence>
<gene>
    <name evidence="2" type="ORF">SAMN04489726_4249</name>
</gene>
<name>A0A1G9XL52_ALLAB</name>
<dbReference type="RefSeq" id="WP_052407191.1">
    <property type="nucleotide sequence ID" value="NZ_JOEF01000005.1"/>
</dbReference>
<feature type="transmembrane region" description="Helical" evidence="1">
    <location>
        <begin position="202"/>
        <end position="226"/>
    </location>
</feature>
<dbReference type="OrthoDB" id="4964568at2"/>
<feature type="transmembrane region" description="Helical" evidence="1">
    <location>
        <begin position="45"/>
        <end position="69"/>
    </location>
</feature>
<dbReference type="EMBL" id="LT629701">
    <property type="protein sequence ID" value="SDM96925.1"/>
    <property type="molecule type" value="Genomic_DNA"/>
</dbReference>
<dbReference type="Proteomes" id="UP000183376">
    <property type="component" value="Chromosome I"/>
</dbReference>